<dbReference type="GO" id="GO:0005737">
    <property type="term" value="C:cytoplasm"/>
    <property type="evidence" value="ECO:0007669"/>
    <property type="project" value="TreeGrafter"/>
</dbReference>
<dbReference type="PANTHER" id="PTHR12227:SF0">
    <property type="entry name" value="GLYCERATE KINASE"/>
    <property type="match status" value="1"/>
</dbReference>
<dbReference type="InterPro" id="IPR007835">
    <property type="entry name" value="MOFRL"/>
</dbReference>
<keyword evidence="3 7" id="KW-0418">Kinase</keyword>
<proteinExistence type="predicted"/>
<dbReference type="eggNOG" id="COG2379">
    <property type="taxonomic scope" value="Bacteria"/>
</dbReference>
<gene>
    <name evidence="7" type="ORF">U27_02563</name>
</gene>
<reference evidence="7" key="1">
    <citation type="journal article" date="2015" name="PeerJ">
        <title>First genomic representation of candidate bacterial phylum KSB3 points to enhanced environmental sensing as a trigger of wastewater bulking.</title>
        <authorList>
            <person name="Sekiguchi Y."/>
            <person name="Ohashi A."/>
            <person name="Parks D.H."/>
            <person name="Yamauchi T."/>
            <person name="Tyson G.W."/>
            <person name="Hugenholtz P."/>
        </authorList>
    </citation>
    <scope>NUCLEOTIDE SEQUENCE [LARGE SCALE GENOMIC DNA]</scope>
</reference>
<feature type="domain" description="MOFRL-associated" evidence="6">
    <location>
        <begin position="11"/>
        <end position="248"/>
    </location>
</feature>
<dbReference type="PANTHER" id="PTHR12227">
    <property type="entry name" value="GLYCERATE KINASE"/>
    <property type="match status" value="1"/>
</dbReference>
<evidence type="ECO:0000259" key="5">
    <source>
        <dbReference type="Pfam" id="PF05161"/>
    </source>
</evidence>
<dbReference type="InterPro" id="IPR039760">
    <property type="entry name" value="MOFRL_protein"/>
</dbReference>
<protein>
    <submittedName>
        <fullName evidence="7">Glycerate 2-kinase</fullName>
    </submittedName>
</protein>
<dbReference type="HOGENOM" id="CLU_032279_1_1_0"/>
<dbReference type="EMBL" id="DF820482">
    <property type="protein sequence ID" value="GAK61734.1"/>
    <property type="molecule type" value="Genomic_DNA"/>
</dbReference>
<name>A0A081CAX9_VECG1</name>
<dbReference type="Gene3D" id="3.40.50.10180">
    <property type="entry name" value="Glycerate kinase, MOFRL-like N-terminal domain"/>
    <property type="match status" value="1"/>
</dbReference>
<dbReference type="Proteomes" id="UP000030661">
    <property type="component" value="Unassembled WGS sequence"/>
</dbReference>
<dbReference type="InterPro" id="IPR025286">
    <property type="entry name" value="MOFRL_assoc_dom"/>
</dbReference>
<accession>A0A081CAX9</accession>
<evidence type="ECO:0000256" key="2">
    <source>
        <dbReference type="ARBA" id="ARBA00022741"/>
    </source>
</evidence>
<dbReference type="Gene3D" id="3.40.1480.10">
    <property type="entry name" value="MOFRL domain"/>
    <property type="match status" value="1"/>
</dbReference>
<sequence length="443" mass="47028">MGRYEVLRQHAIEIFYAGLRAVDPNDAIQRHVSCEGTILHVGSQQYDLDAFRHIYVVGGGKAGASMASAVENLLGERVTQGWVNVKYEHLAPTRTIHIHEAGHPVPDEAGVRGTQEIVHLLETATEQDLVICLISGGGSALLPAPVAGITLQQKQAVTKLLLHCGATINEINTIRKHISAIKGGQLARVAAPATLVTLILSDVIGDPLDTIASGPTVPDSQTFTDCLNILNKYEIEAQIPMPVLQRLQQGAQGEIADTPKAGDPIFRNVQNLIIASNVLAARAAEEKARALHYNPMLLSTFVEGETREVAKVHAAILKEILHSGHPLTAPACIISGGETTVSIQGDGLGGRNQEFVLAAAREIEGLSNVVILSAGTDGTDGPTDAAGAIADGDTVQRAQEKSLDPLAFLKNNDSYHFFEALGDLIKTGPTNTNVMDLRILLAG</sequence>
<dbReference type="GO" id="GO:0005524">
    <property type="term" value="F:ATP binding"/>
    <property type="evidence" value="ECO:0007669"/>
    <property type="project" value="UniProtKB-KW"/>
</dbReference>
<dbReference type="Pfam" id="PF05161">
    <property type="entry name" value="MOFRL"/>
    <property type="match status" value="1"/>
</dbReference>
<evidence type="ECO:0000256" key="4">
    <source>
        <dbReference type="ARBA" id="ARBA00022840"/>
    </source>
</evidence>
<keyword evidence="2" id="KW-0547">Nucleotide-binding</keyword>
<dbReference type="SUPFAM" id="SSF82544">
    <property type="entry name" value="GckA/TtuD-like"/>
    <property type="match status" value="1"/>
</dbReference>
<dbReference type="InterPro" id="IPR037035">
    <property type="entry name" value="GK-like_C_sf"/>
</dbReference>
<dbReference type="FunFam" id="3.40.50.10180:FF:000001">
    <property type="entry name" value="Glycerate kinase"/>
    <property type="match status" value="1"/>
</dbReference>
<dbReference type="Pfam" id="PF13660">
    <property type="entry name" value="DUF4147"/>
    <property type="match status" value="1"/>
</dbReference>
<evidence type="ECO:0000256" key="3">
    <source>
        <dbReference type="ARBA" id="ARBA00022777"/>
    </source>
</evidence>
<keyword evidence="1" id="KW-0808">Transferase</keyword>
<evidence type="ECO:0000256" key="1">
    <source>
        <dbReference type="ARBA" id="ARBA00022679"/>
    </source>
</evidence>
<evidence type="ECO:0000313" key="7">
    <source>
        <dbReference type="EMBL" id="GAK61734.1"/>
    </source>
</evidence>
<dbReference type="InterPro" id="IPR038614">
    <property type="entry name" value="GK_N_sf"/>
</dbReference>
<dbReference type="AlphaFoldDB" id="A0A081CAX9"/>
<keyword evidence="8" id="KW-1185">Reference proteome</keyword>
<dbReference type="GO" id="GO:0008887">
    <property type="term" value="F:glycerate kinase activity"/>
    <property type="evidence" value="ECO:0007669"/>
    <property type="project" value="InterPro"/>
</dbReference>
<feature type="domain" description="MOFRL" evidence="5">
    <location>
        <begin position="331"/>
        <end position="436"/>
    </location>
</feature>
<organism evidence="7">
    <name type="scientific">Vecturithrix granuli</name>
    <dbReference type="NCBI Taxonomy" id="1499967"/>
    <lineage>
        <taxon>Bacteria</taxon>
        <taxon>Candidatus Moduliflexota</taxon>
        <taxon>Candidatus Vecturitrichia</taxon>
        <taxon>Candidatus Vecturitrichales</taxon>
        <taxon>Candidatus Vecturitrichaceae</taxon>
        <taxon>Candidatus Vecturithrix</taxon>
    </lineage>
</organism>
<dbReference type="FunFam" id="3.40.1480.10:FF:000002">
    <property type="entry name" value="Glycerate kinase"/>
    <property type="match status" value="1"/>
</dbReference>
<evidence type="ECO:0000313" key="8">
    <source>
        <dbReference type="Proteomes" id="UP000030661"/>
    </source>
</evidence>
<evidence type="ECO:0000259" key="6">
    <source>
        <dbReference type="Pfam" id="PF13660"/>
    </source>
</evidence>
<dbReference type="STRING" id="1499967.U27_02563"/>
<keyword evidence="4" id="KW-0067">ATP-binding</keyword>